<dbReference type="Pfam" id="PF00934">
    <property type="entry name" value="PE"/>
    <property type="match status" value="1"/>
</dbReference>
<dbReference type="RefSeq" id="WP_085232781.1">
    <property type="nucleotide sequence ID" value="NZ_AP022613.1"/>
</dbReference>
<gene>
    <name evidence="1" type="primary">PE1_2</name>
    <name evidence="1" type="ORF">MCNS_22040</name>
</gene>
<name>A0A1X1TDF5_9MYCO</name>
<keyword evidence="2" id="KW-1185">Reference proteome</keyword>
<dbReference type="Pfam" id="PF08237">
    <property type="entry name" value="PE-PPE"/>
    <property type="match status" value="1"/>
</dbReference>
<dbReference type="Gene3D" id="1.10.287.850">
    <property type="entry name" value="HP0062-like domain"/>
    <property type="match status" value="1"/>
</dbReference>
<proteinExistence type="predicted"/>
<dbReference type="InterPro" id="IPR013228">
    <property type="entry name" value="PE-PPE_C"/>
</dbReference>
<dbReference type="InterPro" id="IPR029058">
    <property type="entry name" value="AB_hydrolase_fold"/>
</dbReference>
<dbReference type="EMBL" id="AP022613">
    <property type="protein sequence ID" value="BBZ39141.1"/>
    <property type="molecule type" value="Genomic_DNA"/>
</dbReference>
<dbReference type="SUPFAM" id="SSF53474">
    <property type="entry name" value="alpha/beta-Hydrolases"/>
    <property type="match status" value="1"/>
</dbReference>
<sequence length="577" mass="59496">MSSLITTPQILATAAADLADIGETVSDAHAAAAAATTGLVPAAQDEVSQAVAALFGRYAKEYHALGAHAAAFQEHLVQTLGANAASYAAAEGANATALLQTARQDIQSLLGRSLIATGASSGGAMASVADQLADVATTLVMGGTGMQIPTSGFLNTVNNLFLQPNLPGTNPLGLNTPEEFYPLGNVKQLTLSASVSQGVQILDNALQPYISSGTPVGVFGYSQSAVIASLEMRALQAAGVPSSDVHFVLIGDLMNPNGGIFERFAGLNMSALGIDFYGATPSNAYPTTIYTMEYDGWADFPQYPLNILSDLNAFASSTHFQYTSLTPTQVQNAIHLSTSGPTLTDYYIIPTDNLPLLDGLRNVPIIGNPIADLLQPDLTYLVNMGYGDPLYGWSTGPANIPTEFGLFPSLSAHQELLGLLGPGAQQGIHDFIGDFTGTGPNPVTLTSVNSLLHSSSATGGLPTVLVNPGTALTQVSALTPASFITDLQTAITNTADTISGAASNLYGALQPTADVLSAALVSVPAYDVNLFLDGIAQAFAGQPVLGLVNAVGRPIAATLVLYMWLAQIENAIIGQAI</sequence>
<dbReference type="OrthoDB" id="4568361at2"/>
<evidence type="ECO:0000313" key="2">
    <source>
        <dbReference type="Proteomes" id="UP000467385"/>
    </source>
</evidence>
<dbReference type="Gene3D" id="3.40.50.1820">
    <property type="entry name" value="alpha/beta hydrolase"/>
    <property type="match status" value="1"/>
</dbReference>
<reference evidence="1 2" key="1">
    <citation type="journal article" date="2019" name="Emerg. Microbes Infect.">
        <title>Comprehensive subspecies identification of 175 nontuberculous mycobacteria species based on 7547 genomic profiles.</title>
        <authorList>
            <person name="Matsumoto Y."/>
            <person name="Kinjo T."/>
            <person name="Motooka D."/>
            <person name="Nabeya D."/>
            <person name="Jung N."/>
            <person name="Uechi K."/>
            <person name="Horii T."/>
            <person name="Iida T."/>
            <person name="Fujita J."/>
            <person name="Nakamura S."/>
        </authorList>
    </citation>
    <scope>NUCLEOTIDE SEQUENCE [LARGE SCALE GENOMIC DNA]</scope>
    <source>
        <strain evidence="1 2">JCM 14738</strain>
    </source>
</reference>
<evidence type="ECO:0000313" key="1">
    <source>
        <dbReference type="EMBL" id="BBZ39141.1"/>
    </source>
</evidence>
<organism evidence="1 2">
    <name type="scientific">Mycobacterium conspicuum</name>
    <dbReference type="NCBI Taxonomy" id="44010"/>
    <lineage>
        <taxon>Bacteria</taxon>
        <taxon>Bacillati</taxon>
        <taxon>Actinomycetota</taxon>
        <taxon>Actinomycetes</taxon>
        <taxon>Mycobacteriales</taxon>
        <taxon>Mycobacteriaceae</taxon>
        <taxon>Mycobacterium</taxon>
    </lineage>
</organism>
<dbReference type="InterPro" id="IPR000084">
    <property type="entry name" value="PE-PGRS_N"/>
</dbReference>
<dbReference type="SUPFAM" id="SSF140459">
    <property type="entry name" value="PE/PPE dimer-like"/>
    <property type="match status" value="1"/>
</dbReference>
<protein>
    <submittedName>
        <fullName evidence="1">PE family protein PE1</fullName>
    </submittedName>
</protein>
<dbReference type="Proteomes" id="UP000467385">
    <property type="component" value="Chromosome"/>
</dbReference>
<accession>A0A1X1TDF5</accession>
<dbReference type="InterPro" id="IPR038332">
    <property type="entry name" value="PPE_sf"/>
</dbReference>
<dbReference type="AlphaFoldDB" id="A0A1X1TDF5"/>
<dbReference type="STRING" id="44010.AWC00_11525"/>